<dbReference type="PANTHER" id="PTHR11240">
    <property type="entry name" value="RIBONUCLEASE T2"/>
    <property type="match status" value="1"/>
</dbReference>
<keyword evidence="3" id="KW-0732">Signal</keyword>
<dbReference type="GO" id="GO:0006401">
    <property type="term" value="P:RNA catabolic process"/>
    <property type="evidence" value="ECO:0007669"/>
    <property type="project" value="TreeGrafter"/>
</dbReference>
<reference evidence="4 5" key="1">
    <citation type="submission" date="2016-10" db="EMBL/GenBank/DDBJ databases">
        <authorList>
            <person name="de Groot N.N."/>
        </authorList>
    </citation>
    <scope>NUCLEOTIDE SEQUENCE [LARGE SCALE GENOMIC DNA]</scope>
    <source>
        <strain evidence="4 5">ATCC 43154</strain>
    </source>
</reference>
<evidence type="ECO:0000256" key="2">
    <source>
        <dbReference type="RuleBase" id="RU004328"/>
    </source>
</evidence>
<accession>A0A1I4PQX7</accession>
<dbReference type="InterPro" id="IPR018188">
    <property type="entry name" value="RNase_T2_His_AS_1"/>
</dbReference>
<feature type="chain" id="PRO_5011773656" evidence="3">
    <location>
        <begin position="28"/>
        <end position="232"/>
    </location>
</feature>
<organism evidence="4 5">
    <name type="scientific">Rugamonas rubra</name>
    <dbReference type="NCBI Taxonomy" id="758825"/>
    <lineage>
        <taxon>Bacteria</taxon>
        <taxon>Pseudomonadati</taxon>
        <taxon>Pseudomonadota</taxon>
        <taxon>Betaproteobacteria</taxon>
        <taxon>Burkholderiales</taxon>
        <taxon>Oxalobacteraceae</taxon>
        <taxon>Telluria group</taxon>
        <taxon>Rugamonas</taxon>
    </lineage>
</organism>
<evidence type="ECO:0000256" key="1">
    <source>
        <dbReference type="ARBA" id="ARBA00007469"/>
    </source>
</evidence>
<comment type="similarity">
    <text evidence="1 2">Belongs to the RNase T2 family.</text>
</comment>
<keyword evidence="5" id="KW-1185">Reference proteome</keyword>
<gene>
    <name evidence="4" type="ORF">SAMN02982985_03528</name>
</gene>
<evidence type="ECO:0000313" key="5">
    <source>
        <dbReference type="Proteomes" id="UP000199470"/>
    </source>
</evidence>
<dbReference type="PANTHER" id="PTHR11240:SF22">
    <property type="entry name" value="RIBONUCLEASE T2"/>
    <property type="match status" value="1"/>
</dbReference>
<proteinExistence type="inferred from homology"/>
<sequence>MSTSQSVSRLGKLLLIALLALGGAAEARRPQQQGGAAGVDGQPGQFDYYAVALSWSPSFCATRNDPNQCASGRRLGFVLHGLWPQWQKGYPQSCSTQPLPAAVRAKYAGLFPSPGLIGHEWPKHGTCSGLEPAAYFELSAKLQKQLAIPPQFQAPSAPVRVSIAEFGAAFQRANPGLAAHAVLPFCSGGGRFLRELHACWGKDGASLSCSADELKRSNRSCGQDSFLLPSVR</sequence>
<protein>
    <submittedName>
        <fullName evidence="4">Ribonuclease T2</fullName>
    </submittedName>
</protein>
<dbReference type="Proteomes" id="UP000199470">
    <property type="component" value="Unassembled WGS sequence"/>
</dbReference>
<feature type="signal peptide" evidence="3">
    <location>
        <begin position="1"/>
        <end position="27"/>
    </location>
</feature>
<dbReference type="InterPro" id="IPR036430">
    <property type="entry name" value="RNase_T2-like_sf"/>
</dbReference>
<dbReference type="Gene3D" id="3.90.730.10">
    <property type="entry name" value="Ribonuclease T2-like"/>
    <property type="match status" value="1"/>
</dbReference>
<dbReference type="EMBL" id="FOTW01000017">
    <property type="protein sequence ID" value="SFM29900.1"/>
    <property type="molecule type" value="Genomic_DNA"/>
</dbReference>
<evidence type="ECO:0000313" key="4">
    <source>
        <dbReference type="EMBL" id="SFM29900.1"/>
    </source>
</evidence>
<dbReference type="InterPro" id="IPR001568">
    <property type="entry name" value="RNase_T2-like"/>
</dbReference>
<dbReference type="STRING" id="758825.SAMN02982985_03528"/>
<dbReference type="GO" id="GO:0003723">
    <property type="term" value="F:RNA binding"/>
    <property type="evidence" value="ECO:0007669"/>
    <property type="project" value="InterPro"/>
</dbReference>
<name>A0A1I4PQX7_9BURK</name>
<dbReference type="AlphaFoldDB" id="A0A1I4PQX7"/>
<dbReference type="SUPFAM" id="SSF55895">
    <property type="entry name" value="Ribonuclease Rh-like"/>
    <property type="match status" value="1"/>
</dbReference>
<dbReference type="Pfam" id="PF00445">
    <property type="entry name" value="Ribonuclease_T2"/>
    <property type="match status" value="1"/>
</dbReference>
<evidence type="ECO:0000256" key="3">
    <source>
        <dbReference type="SAM" id="SignalP"/>
    </source>
</evidence>
<dbReference type="PROSITE" id="PS00530">
    <property type="entry name" value="RNASE_T2_1"/>
    <property type="match status" value="1"/>
</dbReference>
<dbReference type="GO" id="GO:0033897">
    <property type="term" value="F:ribonuclease T2 activity"/>
    <property type="evidence" value="ECO:0007669"/>
    <property type="project" value="InterPro"/>
</dbReference>
<dbReference type="RefSeq" id="WP_174900576.1">
    <property type="nucleotide sequence ID" value="NZ_FOTW01000017.1"/>
</dbReference>